<dbReference type="GO" id="GO:0000049">
    <property type="term" value="F:tRNA binding"/>
    <property type="evidence" value="ECO:0007669"/>
    <property type="project" value="UniProtKB-KW"/>
</dbReference>
<evidence type="ECO:0000256" key="6">
    <source>
        <dbReference type="ARBA" id="ARBA00022741"/>
    </source>
</evidence>
<comment type="cofactor">
    <cofactor evidence="13">
        <name>Zn(2+)</name>
        <dbReference type="ChEBI" id="CHEBI:29105"/>
    </cofactor>
    <text evidence="13">Binds 1 zinc ion per subunit.</text>
</comment>
<dbReference type="Pfam" id="PF07973">
    <property type="entry name" value="tRNA_SAD"/>
    <property type="match status" value="1"/>
</dbReference>
<dbReference type="CDD" id="cd00771">
    <property type="entry name" value="ThrRS_core"/>
    <property type="match status" value="1"/>
</dbReference>
<keyword evidence="4 13" id="KW-0436">Ligase</keyword>
<evidence type="ECO:0000313" key="15">
    <source>
        <dbReference type="EMBL" id="HGY39322.1"/>
    </source>
</evidence>
<evidence type="ECO:0000256" key="2">
    <source>
        <dbReference type="ARBA" id="ARBA00022490"/>
    </source>
</evidence>
<dbReference type="SUPFAM" id="SSF55681">
    <property type="entry name" value="Class II aaRS and biotin synthetases"/>
    <property type="match status" value="1"/>
</dbReference>
<dbReference type="GO" id="GO:0004829">
    <property type="term" value="F:threonine-tRNA ligase activity"/>
    <property type="evidence" value="ECO:0007669"/>
    <property type="project" value="UniProtKB-UniRule"/>
</dbReference>
<dbReference type="InterPro" id="IPR004154">
    <property type="entry name" value="Anticodon-bd"/>
</dbReference>
<dbReference type="Gene3D" id="3.30.980.10">
    <property type="entry name" value="Threonyl-trna Synthetase, Chain A, domain 2"/>
    <property type="match status" value="1"/>
</dbReference>
<comment type="subcellular location">
    <subcellularLocation>
        <location evidence="13">Cytoplasm</location>
    </subcellularLocation>
</comment>
<name>A0A7V4TGA3_9BACT</name>
<keyword evidence="5 13" id="KW-0479">Metal-binding</keyword>
<evidence type="ECO:0000256" key="11">
    <source>
        <dbReference type="ARBA" id="ARBA00023146"/>
    </source>
</evidence>
<reference evidence="15" key="1">
    <citation type="journal article" date="2020" name="mSystems">
        <title>Genome- and Community-Level Interaction Insights into Carbon Utilization and Element Cycling Functions of Hydrothermarchaeota in Hydrothermal Sediment.</title>
        <authorList>
            <person name="Zhou Z."/>
            <person name="Liu Y."/>
            <person name="Xu W."/>
            <person name="Pan J."/>
            <person name="Luo Z.H."/>
            <person name="Li M."/>
        </authorList>
    </citation>
    <scope>NUCLEOTIDE SEQUENCE [LARGE SCALE GENOMIC DNA]</scope>
    <source>
        <strain evidence="15">SpSt-82</strain>
    </source>
</reference>
<dbReference type="InterPro" id="IPR047246">
    <property type="entry name" value="ThrRS_anticodon"/>
</dbReference>
<dbReference type="SUPFAM" id="SSF55186">
    <property type="entry name" value="ThrRS/AlaRS common domain"/>
    <property type="match status" value="1"/>
</dbReference>
<sequence length="609" mass="71064">MEEKPHNALAAVTEDGRLVDLGDGVRKEKIARYVSFEDREGKAIYWHSTSHIMAQAVKRLFPEAKLGVGPAIEEGFYYDFDLPRTLSEEDLPRIEEEMRRIIEEDIPFRRREVSKDEAREIFATRGEKYKLELLEEIADSTVSIYEQGEFVDLCRGPHVPTTSYIKAFKLLSVSGAHWRGKEGNPMLQRIYGISFDSEEKLKAYLERLEEAKRRDHRRLGRDLDLFSLHEEGPGFPFFHPRGMVIINTLLDLWRREHRKRGYQEIRTPIILERSLWERSGHWDHYRENMYFTKIDDREFAIKPMNCPGGILVFQSRLRSYRELPLRMAELGIVHRHELSGVLHGLMRVRAFTQDDAHIYMEPHQVKQEIIGVIDLALYFYRLFRFEYEVELSTRPEKSIGSDEMWEMATSALREALEEVRIPYTVNEGEGAFYGPKIDFHLRDCLGRRWQCGTIQLDFAMPEKFDLVYIGADGERHRPVMLHRTILGSIERFLGILIEHFAGAFPVWLSPVQVAVLPVAERHVPYAREIADLLAQRDIRVECDEENATLGAKIRKAELGKIPYILVVGDREVEHRTVSVRRRRVGNLGSMELESFLGRLQREIEEKTVD</sequence>
<feature type="domain" description="Aminoacyl-transfer RNA synthetases class-II family profile" evidence="14">
    <location>
        <begin position="239"/>
        <end position="505"/>
    </location>
</feature>
<dbReference type="GO" id="GO:0006435">
    <property type="term" value="P:threonyl-tRNA aminoacylation"/>
    <property type="evidence" value="ECO:0007669"/>
    <property type="project" value="UniProtKB-UniRule"/>
</dbReference>
<organism evidence="15">
    <name type="scientific">Candidatus Caldatribacterium saccharofermentans</name>
    <dbReference type="NCBI Taxonomy" id="1454753"/>
    <lineage>
        <taxon>Bacteria</taxon>
        <taxon>Pseudomonadati</taxon>
        <taxon>Atribacterota</taxon>
        <taxon>Atribacteria</taxon>
        <taxon>Atribacterales</taxon>
        <taxon>Candidatus Caldatribacteriaceae</taxon>
        <taxon>Candidatus Caldatribacterium</taxon>
    </lineage>
</organism>
<dbReference type="Gene3D" id="3.30.930.10">
    <property type="entry name" value="Bira Bifunctional Protein, Domain 2"/>
    <property type="match status" value="1"/>
</dbReference>
<keyword evidence="6 13" id="KW-0547">Nucleotide-binding</keyword>
<dbReference type="NCBIfam" id="TIGR00418">
    <property type="entry name" value="thrS"/>
    <property type="match status" value="1"/>
</dbReference>
<evidence type="ECO:0000256" key="3">
    <source>
        <dbReference type="ARBA" id="ARBA00022555"/>
    </source>
</evidence>
<proteinExistence type="inferred from homology"/>
<comment type="caution">
    <text evidence="13">Lacks conserved residue(s) required for the propagation of feature annotation.</text>
</comment>
<dbReference type="InterPro" id="IPR018163">
    <property type="entry name" value="Thr/Ala-tRNA-synth_IIc_edit"/>
</dbReference>
<dbReference type="InterPro" id="IPR033728">
    <property type="entry name" value="ThrRS_core"/>
</dbReference>
<evidence type="ECO:0000256" key="9">
    <source>
        <dbReference type="ARBA" id="ARBA00022884"/>
    </source>
</evidence>
<keyword evidence="10 13" id="KW-0648">Protein biosynthesis</keyword>
<dbReference type="FunFam" id="3.30.930.10:FF:000002">
    <property type="entry name" value="Threonine--tRNA ligase"/>
    <property type="match status" value="1"/>
</dbReference>
<dbReference type="FunFam" id="3.30.980.10:FF:000005">
    <property type="entry name" value="Threonyl-tRNA synthetase, mitochondrial"/>
    <property type="match status" value="1"/>
</dbReference>
<dbReference type="Pfam" id="PF00587">
    <property type="entry name" value="tRNA-synt_2b"/>
    <property type="match status" value="1"/>
</dbReference>
<evidence type="ECO:0000259" key="14">
    <source>
        <dbReference type="PROSITE" id="PS50862"/>
    </source>
</evidence>
<dbReference type="Pfam" id="PF03129">
    <property type="entry name" value="HGTP_anticodon"/>
    <property type="match status" value="1"/>
</dbReference>
<evidence type="ECO:0000256" key="12">
    <source>
        <dbReference type="ARBA" id="ARBA00049515"/>
    </source>
</evidence>
<dbReference type="InterPro" id="IPR036621">
    <property type="entry name" value="Anticodon-bd_dom_sf"/>
</dbReference>
<dbReference type="CDD" id="cd00860">
    <property type="entry name" value="ThrRS_anticodon"/>
    <property type="match status" value="1"/>
</dbReference>
<dbReference type="GO" id="GO:0005524">
    <property type="term" value="F:ATP binding"/>
    <property type="evidence" value="ECO:0007669"/>
    <property type="project" value="UniProtKB-UniRule"/>
</dbReference>
<dbReference type="GO" id="GO:0046872">
    <property type="term" value="F:metal ion binding"/>
    <property type="evidence" value="ECO:0007669"/>
    <property type="project" value="UniProtKB-KW"/>
</dbReference>
<dbReference type="InterPro" id="IPR006195">
    <property type="entry name" value="aa-tRNA-synth_II"/>
</dbReference>
<feature type="binding site" evidence="13">
    <location>
        <position position="357"/>
    </location>
    <ligand>
        <name>Zn(2+)</name>
        <dbReference type="ChEBI" id="CHEBI:29105"/>
        <note>catalytic</note>
    </ligand>
</feature>
<keyword evidence="11 13" id="KW-0030">Aminoacyl-tRNA synthetase</keyword>
<gene>
    <name evidence="13 15" type="primary">thrS</name>
    <name evidence="15" type="ORF">ENW11_05900</name>
</gene>
<comment type="similarity">
    <text evidence="1 13">Belongs to the class-II aminoacyl-tRNA synthetase family.</text>
</comment>
<comment type="catalytic activity">
    <reaction evidence="12 13">
        <text>tRNA(Thr) + L-threonine + ATP = L-threonyl-tRNA(Thr) + AMP + diphosphate + H(+)</text>
        <dbReference type="Rhea" id="RHEA:24624"/>
        <dbReference type="Rhea" id="RHEA-COMP:9670"/>
        <dbReference type="Rhea" id="RHEA-COMP:9704"/>
        <dbReference type="ChEBI" id="CHEBI:15378"/>
        <dbReference type="ChEBI" id="CHEBI:30616"/>
        <dbReference type="ChEBI" id="CHEBI:33019"/>
        <dbReference type="ChEBI" id="CHEBI:57926"/>
        <dbReference type="ChEBI" id="CHEBI:78442"/>
        <dbReference type="ChEBI" id="CHEBI:78534"/>
        <dbReference type="ChEBI" id="CHEBI:456215"/>
        <dbReference type="EC" id="6.1.1.3"/>
    </reaction>
</comment>
<evidence type="ECO:0000256" key="10">
    <source>
        <dbReference type="ARBA" id="ARBA00022917"/>
    </source>
</evidence>
<evidence type="ECO:0000256" key="13">
    <source>
        <dbReference type="HAMAP-Rule" id="MF_00184"/>
    </source>
</evidence>
<evidence type="ECO:0000256" key="4">
    <source>
        <dbReference type="ARBA" id="ARBA00022598"/>
    </source>
</evidence>
<dbReference type="InterPro" id="IPR002314">
    <property type="entry name" value="aa-tRNA-synt_IIb"/>
</dbReference>
<dbReference type="InterPro" id="IPR045864">
    <property type="entry name" value="aa-tRNA-synth_II/BPL/LPL"/>
</dbReference>
<comment type="caution">
    <text evidence="15">The sequence shown here is derived from an EMBL/GenBank/DDBJ whole genome shotgun (WGS) entry which is preliminary data.</text>
</comment>
<dbReference type="SUPFAM" id="SSF52954">
    <property type="entry name" value="Class II aaRS ABD-related"/>
    <property type="match status" value="1"/>
</dbReference>
<keyword evidence="8 13" id="KW-0067">ATP-binding</keyword>
<evidence type="ECO:0000256" key="1">
    <source>
        <dbReference type="ARBA" id="ARBA00008226"/>
    </source>
</evidence>
<accession>A0A7V4TGA3</accession>
<dbReference type="EMBL" id="DTIY01000039">
    <property type="protein sequence ID" value="HGY39322.1"/>
    <property type="molecule type" value="Genomic_DNA"/>
</dbReference>
<dbReference type="EC" id="6.1.1.3" evidence="13"/>
<dbReference type="Gene3D" id="3.30.54.20">
    <property type="match status" value="1"/>
</dbReference>
<evidence type="ECO:0000256" key="8">
    <source>
        <dbReference type="ARBA" id="ARBA00022840"/>
    </source>
</evidence>
<keyword evidence="3 13" id="KW-0820">tRNA-binding</keyword>
<evidence type="ECO:0000256" key="5">
    <source>
        <dbReference type="ARBA" id="ARBA00022723"/>
    </source>
</evidence>
<dbReference type="GO" id="GO:0005737">
    <property type="term" value="C:cytoplasm"/>
    <property type="evidence" value="ECO:0007669"/>
    <property type="project" value="UniProtKB-SubCell"/>
</dbReference>
<feature type="binding site" evidence="13">
    <location>
        <position position="306"/>
    </location>
    <ligand>
        <name>Zn(2+)</name>
        <dbReference type="ChEBI" id="CHEBI:29105"/>
        <note>catalytic</note>
    </ligand>
</feature>
<dbReference type="InterPro" id="IPR002320">
    <property type="entry name" value="Thr-tRNA-ligase_IIa"/>
</dbReference>
<dbReference type="FunFam" id="3.40.50.800:FF:000001">
    <property type="entry name" value="Threonine--tRNA ligase"/>
    <property type="match status" value="1"/>
</dbReference>
<dbReference type="InterPro" id="IPR012947">
    <property type="entry name" value="tRNA_SAD"/>
</dbReference>
<dbReference type="PROSITE" id="PS50862">
    <property type="entry name" value="AA_TRNA_LIGASE_II"/>
    <property type="match status" value="1"/>
</dbReference>
<dbReference type="FunFam" id="3.30.54.20:FF:000002">
    <property type="entry name" value="Threonine--tRNA ligase"/>
    <property type="match status" value="1"/>
</dbReference>
<comment type="subunit">
    <text evidence="13">Homodimer.</text>
</comment>
<keyword evidence="2 13" id="KW-0963">Cytoplasm</keyword>
<keyword evidence="9 13" id="KW-0694">RNA-binding</keyword>
<feature type="binding site" evidence="13">
    <location>
        <position position="482"/>
    </location>
    <ligand>
        <name>Zn(2+)</name>
        <dbReference type="ChEBI" id="CHEBI:29105"/>
        <note>catalytic</note>
    </ligand>
</feature>
<dbReference type="AlphaFoldDB" id="A0A7V4TGA3"/>
<keyword evidence="7 13" id="KW-0862">Zinc</keyword>
<dbReference type="PANTHER" id="PTHR11451:SF44">
    <property type="entry name" value="THREONINE--TRNA LIGASE, CHLOROPLASTIC_MITOCHONDRIAL 2"/>
    <property type="match status" value="1"/>
</dbReference>
<dbReference type="SMART" id="SM00863">
    <property type="entry name" value="tRNA_SAD"/>
    <property type="match status" value="1"/>
</dbReference>
<evidence type="ECO:0000256" key="7">
    <source>
        <dbReference type="ARBA" id="ARBA00022833"/>
    </source>
</evidence>
<dbReference type="HAMAP" id="MF_00184">
    <property type="entry name" value="Thr_tRNA_synth"/>
    <property type="match status" value="1"/>
</dbReference>
<dbReference type="PANTHER" id="PTHR11451">
    <property type="entry name" value="THREONINE-TRNA LIGASE"/>
    <property type="match status" value="1"/>
</dbReference>
<dbReference type="PRINTS" id="PR01047">
    <property type="entry name" value="TRNASYNTHTHR"/>
</dbReference>
<protein>
    <recommendedName>
        <fullName evidence="13">Threonine--tRNA ligase</fullName>
        <ecNumber evidence="13">6.1.1.3</ecNumber>
    </recommendedName>
    <alternativeName>
        <fullName evidence="13">Threonyl-tRNA synthetase</fullName>
        <shortName evidence="13">ThrRS</shortName>
    </alternativeName>
</protein>
<dbReference type="Gene3D" id="3.40.50.800">
    <property type="entry name" value="Anticodon-binding domain"/>
    <property type="match status" value="1"/>
</dbReference>